<reference evidence="1" key="1">
    <citation type="submission" date="2023-05" db="EMBL/GenBank/DDBJ databases">
        <title>Nepenthes gracilis genome sequencing.</title>
        <authorList>
            <person name="Fukushima K."/>
        </authorList>
    </citation>
    <scope>NUCLEOTIDE SEQUENCE</scope>
    <source>
        <strain evidence="1">SING2019-196</strain>
    </source>
</reference>
<accession>A0AAD3SFF9</accession>
<comment type="caution">
    <text evidence="1">The sequence shown here is derived from an EMBL/GenBank/DDBJ whole genome shotgun (WGS) entry which is preliminary data.</text>
</comment>
<proteinExistence type="predicted"/>
<gene>
    <name evidence="1" type="ORF">Nepgr_011428</name>
</gene>
<dbReference type="Proteomes" id="UP001279734">
    <property type="component" value="Unassembled WGS sequence"/>
</dbReference>
<name>A0AAD3SFF9_NEPGR</name>
<sequence length="110" mass="12474">MEDSNSQNMAWRDVEIQMLIASEMRVCVNDKFQLWWGREAMEWVRTHVGHRYRKAHVLHATLMAATNPSFSAWPHSEAPGVCHRHAAVPCSEGDGTVTLFEGDGTCTHPR</sequence>
<dbReference type="EMBL" id="BSYO01000009">
    <property type="protein sequence ID" value="GMH09587.1"/>
    <property type="molecule type" value="Genomic_DNA"/>
</dbReference>
<keyword evidence="2" id="KW-1185">Reference proteome</keyword>
<protein>
    <submittedName>
        <fullName evidence="1">Uncharacterized protein</fullName>
    </submittedName>
</protein>
<dbReference type="AlphaFoldDB" id="A0AAD3SFF9"/>
<evidence type="ECO:0000313" key="1">
    <source>
        <dbReference type="EMBL" id="GMH09587.1"/>
    </source>
</evidence>
<evidence type="ECO:0000313" key="2">
    <source>
        <dbReference type="Proteomes" id="UP001279734"/>
    </source>
</evidence>
<organism evidence="1 2">
    <name type="scientific">Nepenthes gracilis</name>
    <name type="common">Slender pitcher plant</name>
    <dbReference type="NCBI Taxonomy" id="150966"/>
    <lineage>
        <taxon>Eukaryota</taxon>
        <taxon>Viridiplantae</taxon>
        <taxon>Streptophyta</taxon>
        <taxon>Embryophyta</taxon>
        <taxon>Tracheophyta</taxon>
        <taxon>Spermatophyta</taxon>
        <taxon>Magnoliopsida</taxon>
        <taxon>eudicotyledons</taxon>
        <taxon>Gunneridae</taxon>
        <taxon>Pentapetalae</taxon>
        <taxon>Caryophyllales</taxon>
        <taxon>Nepenthaceae</taxon>
        <taxon>Nepenthes</taxon>
    </lineage>
</organism>